<dbReference type="RefSeq" id="WP_203768193.1">
    <property type="nucleotide sequence ID" value="NZ_BOMQ01000029.1"/>
</dbReference>
<feature type="transmembrane region" description="Helical" evidence="2">
    <location>
        <begin position="125"/>
        <end position="144"/>
    </location>
</feature>
<evidence type="ECO:0000259" key="3">
    <source>
        <dbReference type="PROSITE" id="PS50883"/>
    </source>
</evidence>
<dbReference type="FunFam" id="3.30.70.270:FF:000001">
    <property type="entry name" value="Diguanylate cyclase domain protein"/>
    <property type="match status" value="1"/>
</dbReference>
<accession>A0A919JLK3</accession>
<dbReference type="FunFam" id="3.20.20.450:FF:000001">
    <property type="entry name" value="Cyclic di-GMP phosphodiesterase yahA"/>
    <property type="match status" value="1"/>
</dbReference>
<name>A0A919JLK3_9ACTN</name>
<dbReference type="Pfam" id="PF00990">
    <property type="entry name" value="GGDEF"/>
    <property type="match status" value="1"/>
</dbReference>
<feature type="transmembrane region" description="Helical" evidence="2">
    <location>
        <begin position="150"/>
        <end position="169"/>
    </location>
</feature>
<keyword evidence="2" id="KW-0472">Membrane</keyword>
<protein>
    <recommendedName>
        <fullName evidence="7">PAS domain S-box-containing protein/diguanylate cyclase (GGDEF) domain-containing protein</fullName>
    </recommendedName>
</protein>
<dbReference type="NCBIfam" id="TIGR00229">
    <property type="entry name" value="sensory_box"/>
    <property type="match status" value="1"/>
</dbReference>
<dbReference type="SUPFAM" id="SSF55785">
    <property type="entry name" value="PYP-like sensor domain (PAS domain)"/>
    <property type="match status" value="1"/>
</dbReference>
<dbReference type="Gene3D" id="3.30.450.20">
    <property type="entry name" value="PAS domain"/>
    <property type="match status" value="1"/>
</dbReference>
<feature type="transmembrane region" description="Helical" evidence="2">
    <location>
        <begin position="49"/>
        <end position="67"/>
    </location>
</feature>
<gene>
    <name evidence="5" type="ORF">Ani05nite_25630</name>
</gene>
<evidence type="ECO:0000313" key="5">
    <source>
        <dbReference type="EMBL" id="GIE49029.1"/>
    </source>
</evidence>
<feature type="transmembrane region" description="Helical" evidence="2">
    <location>
        <begin position="103"/>
        <end position="120"/>
    </location>
</feature>
<dbReference type="CDD" id="cd01948">
    <property type="entry name" value="EAL"/>
    <property type="match status" value="1"/>
</dbReference>
<dbReference type="SUPFAM" id="SSF141868">
    <property type="entry name" value="EAL domain-like"/>
    <property type="match status" value="1"/>
</dbReference>
<dbReference type="InterPro" id="IPR035965">
    <property type="entry name" value="PAS-like_dom_sf"/>
</dbReference>
<dbReference type="InterPro" id="IPR043128">
    <property type="entry name" value="Rev_trsase/Diguanyl_cyclase"/>
</dbReference>
<dbReference type="SUPFAM" id="SSF55073">
    <property type="entry name" value="Nucleotide cyclase"/>
    <property type="match status" value="1"/>
</dbReference>
<comment type="caution">
    <text evidence="5">The sequence shown here is derived from an EMBL/GenBank/DDBJ whole genome shotgun (WGS) entry which is preliminary data.</text>
</comment>
<evidence type="ECO:0008006" key="7">
    <source>
        <dbReference type="Google" id="ProtNLM"/>
    </source>
</evidence>
<dbReference type="SMART" id="SM00091">
    <property type="entry name" value="PAS"/>
    <property type="match status" value="1"/>
</dbReference>
<keyword evidence="6" id="KW-1185">Reference proteome</keyword>
<dbReference type="Pfam" id="PF00563">
    <property type="entry name" value="EAL"/>
    <property type="match status" value="1"/>
</dbReference>
<dbReference type="GO" id="GO:0006355">
    <property type="term" value="P:regulation of DNA-templated transcription"/>
    <property type="evidence" value="ECO:0007669"/>
    <property type="project" value="InterPro"/>
</dbReference>
<sequence>MQHWAGSDVSSARYRARQIRLDLGIVAALTAMGALRVEVAWAPQYRWCLVPLALAMVVLLGLGALPWPRLVRRPGLTGWLTAWYVACLAGILVFTRLDGDGTAIYPAGAIVVVVAAAALASPRTILGLGLLAQAGYLVLALTAARPNPVLVASLGMVLTVVVGLCVLTAHNRRLQDAQRTGAERRSEAMLENGSDAVLAVADGQVVFASSSTGRILGREASQFTAETLMAMTHPDDLAEVVAWITELHAAGPGRTTRIDSRCRHADGRWFHVQVTGTNRLDDPHIGAVVLTIRDVSAQKALEGELTRQAFQDSLTGLPNRALLGDRMNQAVARNRRSGGRVELLLIDLDDFKKVNDTLGHRAGDELIRAVAARMAGCLRPADTLARLGGDEFAVLVEGLDDLELAALAERLLEVVRLPVRVGHRDLITTASIGIASAKITDTSSEADTHELLRDADLAMYAAKTAGRDRAVVFDDAMYADAVQDAEARAQLERALAAGEFLVHYQPIVDLPSGRLIGVEALVRWQHPERGLLGPDTFIPLAEETGLIVPLGHWVLAESCRQVAAWHREVPDAGRLRVSINLSARQFQHAGLVGDVAAVLRESGIDPGRVVLEITESLLMRDTDATISTLHELRALGVHIAIDDFGTGYSSLSYLRRFPIDILKIDKAFIDRIATDPDDATLAEAVVQLGRALRLQTVAEGIESLDQHSLLSALGCTYGQGYLFARPAGPAHIEALLRQSRNSGDHRDGTGDWWGPAGAVSPAPPA</sequence>
<dbReference type="InterPro" id="IPR000014">
    <property type="entry name" value="PAS"/>
</dbReference>
<feature type="domain" description="GGDEF" evidence="4">
    <location>
        <begin position="339"/>
        <end position="475"/>
    </location>
</feature>
<dbReference type="PROSITE" id="PS50887">
    <property type="entry name" value="GGDEF"/>
    <property type="match status" value="1"/>
</dbReference>
<dbReference type="SMART" id="SM00267">
    <property type="entry name" value="GGDEF"/>
    <property type="match status" value="1"/>
</dbReference>
<dbReference type="PANTHER" id="PTHR44757">
    <property type="entry name" value="DIGUANYLATE CYCLASE DGCP"/>
    <property type="match status" value="1"/>
</dbReference>
<dbReference type="EMBL" id="BOMQ01000029">
    <property type="protein sequence ID" value="GIE49029.1"/>
    <property type="molecule type" value="Genomic_DNA"/>
</dbReference>
<evidence type="ECO:0000259" key="4">
    <source>
        <dbReference type="PROSITE" id="PS50887"/>
    </source>
</evidence>
<dbReference type="PANTHER" id="PTHR44757:SF2">
    <property type="entry name" value="BIOFILM ARCHITECTURE MAINTENANCE PROTEIN MBAA"/>
    <property type="match status" value="1"/>
</dbReference>
<reference evidence="5" key="1">
    <citation type="submission" date="2021-01" db="EMBL/GenBank/DDBJ databases">
        <title>Whole genome shotgun sequence of Actinoplanes nipponensis NBRC 14063.</title>
        <authorList>
            <person name="Komaki H."/>
            <person name="Tamura T."/>
        </authorList>
    </citation>
    <scope>NUCLEOTIDE SEQUENCE</scope>
    <source>
        <strain evidence="5">NBRC 14063</strain>
    </source>
</reference>
<dbReference type="InterPro" id="IPR000160">
    <property type="entry name" value="GGDEF_dom"/>
</dbReference>
<dbReference type="PROSITE" id="PS50883">
    <property type="entry name" value="EAL"/>
    <property type="match status" value="1"/>
</dbReference>
<dbReference type="SMART" id="SM00052">
    <property type="entry name" value="EAL"/>
    <property type="match status" value="1"/>
</dbReference>
<feature type="transmembrane region" description="Helical" evidence="2">
    <location>
        <begin position="79"/>
        <end position="97"/>
    </location>
</feature>
<evidence type="ECO:0000313" key="6">
    <source>
        <dbReference type="Proteomes" id="UP000647172"/>
    </source>
</evidence>
<dbReference type="CDD" id="cd01949">
    <property type="entry name" value="GGDEF"/>
    <property type="match status" value="1"/>
</dbReference>
<feature type="compositionally biased region" description="Low complexity" evidence="1">
    <location>
        <begin position="754"/>
        <end position="765"/>
    </location>
</feature>
<keyword evidence="2" id="KW-0812">Transmembrane</keyword>
<organism evidence="5 6">
    <name type="scientific">Actinoplanes nipponensis</name>
    <dbReference type="NCBI Taxonomy" id="135950"/>
    <lineage>
        <taxon>Bacteria</taxon>
        <taxon>Bacillati</taxon>
        <taxon>Actinomycetota</taxon>
        <taxon>Actinomycetes</taxon>
        <taxon>Micromonosporales</taxon>
        <taxon>Micromonosporaceae</taxon>
        <taxon>Actinoplanes</taxon>
    </lineage>
</organism>
<dbReference type="InterPro" id="IPR035919">
    <property type="entry name" value="EAL_sf"/>
</dbReference>
<dbReference type="Gene3D" id="3.20.20.450">
    <property type="entry name" value="EAL domain"/>
    <property type="match status" value="1"/>
</dbReference>
<proteinExistence type="predicted"/>
<dbReference type="InterPro" id="IPR052155">
    <property type="entry name" value="Biofilm_reg_signaling"/>
</dbReference>
<dbReference type="InterPro" id="IPR001633">
    <property type="entry name" value="EAL_dom"/>
</dbReference>
<dbReference type="Proteomes" id="UP000647172">
    <property type="component" value="Unassembled WGS sequence"/>
</dbReference>
<feature type="domain" description="EAL" evidence="3">
    <location>
        <begin position="484"/>
        <end position="740"/>
    </location>
</feature>
<evidence type="ECO:0000256" key="2">
    <source>
        <dbReference type="SAM" id="Phobius"/>
    </source>
</evidence>
<dbReference type="CDD" id="cd00130">
    <property type="entry name" value="PAS"/>
    <property type="match status" value="1"/>
</dbReference>
<evidence type="ECO:0000256" key="1">
    <source>
        <dbReference type="SAM" id="MobiDB-lite"/>
    </source>
</evidence>
<dbReference type="InterPro" id="IPR013767">
    <property type="entry name" value="PAS_fold"/>
</dbReference>
<dbReference type="Gene3D" id="3.30.70.270">
    <property type="match status" value="1"/>
</dbReference>
<dbReference type="NCBIfam" id="TIGR00254">
    <property type="entry name" value="GGDEF"/>
    <property type="match status" value="1"/>
</dbReference>
<keyword evidence="2" id="KW-1133">Transmembrane helix</keyword>
<feature type="region of interest" description="Disordered" evidence="1">
    <location>
        <begin position="741"/>
        <end position="765"/>
    </location>
</feature>
<dbReference type="AlphaFoldDB" id="A0A919JLK3"/>
<dbReference type="InterPro" id="IPR029787">
    <property type="entry name" value="Nucleotide_cyclase"/>
</dbReference>
<dbReference type="Pfam" id="PF00989">
    <property type="entry name" value="PAS"/>
    <property type="match status" value="1"/>
</dbReference>